<organism evidence="2 3">
    <name type="scientific">Triparma retinervis</name>
    <dbReference type="NCBI Taxonomy" id="2557542"/>
    <lineage>
        <taxon>Eukaryota</taxon>
        <taxon>Sar</taxon>
        <taxon>Stramenopiles</taxon>
        <taxon>Ochrophyta</taxon>
        <taxon>Bolidophyceae</taxon>
        <taxon>Parmales</taxon>
        <taxon>Triparmaceae</taxon>
        <taxon>Triparma</taxon>
    </lineage>
</organism>
<accession>A0A9W7DZE3</accession>
<feature type="compositionally biased region" description="Basic and acidic residues" evidence="1">
    <location>
        <begin position="302"/>
        <end position="311"/>
    </location>
</feature>
<protein>
    <submittedName>
        <fullName evidence="2">Uncharacterized protein</fullName>
    </submittedName>
</protein>
<proteinExistence type="predicted"/>
<keyword evidence="3" id="KW-1185">Reference proteome</keyword>
<comment type="caution">
    <text evidence="2">The sequence shown here is derived from an EMBL/GenBank/DDBJ whole genome shotgun (WGS) entry which is preliminary data.</text>
</comment>
<feature type="region of interest" description="Disordered" evidence="1">
    <location>
        <begin position="228"/>
        <end position="341"/>
    </location>
</feature>
<dbReference type="AlphaFoldDB" id="A0A9W7DZE3"/>
<evidence type="ECO:0000256" key="1">
    <source>
        <dbReference type="SAM" id="MobiDB-lite"/>
    </source>
</evidence>
<dbReference type="Proteomes" id="UP001165082">
    <property type="component" value="Unassembled WGS sequence"/>
</dbReference>
<evidence type="ECO:0000313" key="2">
    <source>
        <dbReference type="EMBL" id="GMH60737.1"/>
    </source>
</evidence>
<gene>
    <name evidence="2" type="ORF">TrRE_jg10534</name>
</gene>
<feature type="compositionally biased region" description="Basic and acidic residues" evidence="1">
    <location>
        <begin position="332"/>
        <end position="341"/>
    </location>
</feature>
<feature type="compositionally biased region" description="Basic and acidic residues" evidence="1">
    <location>
        <begin position="248"/>
        <end position="263"/>
    </location>
</feature>
<dbReference type="EMBL" id="BRXZ01002376">
    <property type="protein sequence ID" value="GMH60737.1"/>
    <property type="molecule type" value="Genomic_DNA"/>
</dbReference>
<evidence type="ECO:0000313" key="3">
    <source>
        <dbReference type="Proteomes" id="UP001165082"/>
    </source>
</evidence>
<feature type="compositionally biased region" description="Basic residues" evidence="1">
    <location>
        <begin position="313"/>
        <end position="331"/>
    </location>
</feature>
<reference evidence="2" key="1">
    <citation type="submission" date="2022-07" db="EMBL/GenBank/DDBJ databases">
        <title>Genome analysis of Parmales, a sister group of diatoms, reveals the evolutionary specialization of diatoms from phago-mixotrophs to photoautotrophs.</title>
        <authorList>
            <person name="Ban H."/>
            <person name="Sato S."/>
            <person name="Yoshikawa S."/>
            <person name="Kazumasa Y."/>
            <person name="Nakamura Y."/>
            <person name="Ichinomiya M."/>
            <person name="Saitoh K."/>
            <person name="Sato N."/>
            <person name="Blanc-Mathieu R."/>
            <person name="Endo H."/>
            <person name="Kuwata A."/>
            <person name="Ogata H."/>
        </authorList>
    </citation>
    <scope>NUCLEOTIDE SEQUENCE</scope>
</reference>
<dbReference type="OrthoDB" id="10592373at2759"/>
<sequence length="418" mass="45959">MSAIESTLATLNDTMQQMASLYYSNSPDAICRACTIKSKAVDKAKAILQKTEQENIVFESMVQQMNLRSTLQDLANHAMDGDFPEASTSFLRDTFSTLYQDEGEEGGFGASSALIFDHPTANHRGQRNGISYANRPAIAILLSILYQYFLRNGALAKEYSFNLSSGDKVEVKMAEVIKKCKKAARAYDAQEDDAVNELLRAGGGLGDDSGDDVGGGDGRELYEDINFEFNSGEGGNGGDSYSSFDATPQERGEFRRTTLNEKQRARKKKHVAIPATTTTTTTTSPSTGARTKRSREEDGEGEQGKGEESGKGKVAKLSKKQKKAAKKKAKQQAKENETKGNEEVDRCVGWAPCVDPDCKQFYDCQVCKRKCCLSCRQAYGGGVKLTTCQEHWIDEARGDDEEVKRRKAVVTRVILEDI</sequence>
<name>A0A9W7DZE3_9STRA</name>